<keyword evidence="7" id="KW-0539">Nucleus</keyword>
<keyword evidence="8" id="KW-0131">Cell cycle</keyword>
<dbReference type="FunCoup" id="A0A194XP01">
    <property type="interactions" value="36"/>
</dbReference>
<keyword evidence="5" id="KW-0498">Mitosis</keyword>
<evidence type="ECO:0000256" key="9">
    <source>
        <dbReference type="ARBA" id="ARBA00023328"/>
    </source>
</evidence>
<sequence>MPSATPPSPSPPPPLPQQSTPGPRATAFTTLYLSALDSTLKSTTYTSFSACFPTVSARAEAALRGMHAGMLERLRGFAVEDFERIMEERRVVERVNGLEDVITEARKRRAAGVDGGWADKRDRPHTLPPKPLMESHTLPLHRAQNGQLNARLQTVQSQNAMLGAEIRAQREEIEELLKKVEGGVGDVEMAGVRLGERVGGLSGEGRTASEVLSGWER</sequence>
<keyword evidence="4" id="KW-0132">Cell division</keyword>
<evidence type="ECO:0000256" key="1">
    <source>
        <dbReference type="ARBA" id="ARBA00004123"/>
    </source>
</evidence>
<evidence type="ECO:0000313" key="11">
    <source>
        <dbReference type="EMBL" id="KUJ21462.1"/>
    </source>
</evidence>
<dbReference type="Proteomes" id="UP000070700">
    <property type="component" value="Unassembled WGS sequence"/>
</dbReference>
<gene>
    <name evidence="11" type="ORF">LY89DRAFT_639458</name>
</gene>
<dbReference type="RefSeq" id="XP_018075817.1">
    <property type="nucleotide sequence ID" value="XM_018211624.1"/>
</dbReference>
<evidence type="ECO:0000256" key="6">
    <source>
        <dbReference type="ARBA" id="ARBA00022838"/>
    </source>
</evidence>
<evidence type="ECO:0000256" key="10">
    <source>
        <dbReference type="SAM" id="MobiDB-lite"/>
    </source>
</evidence>
<evidence type="ECO:0000256" key="4">
    <source>
        <dbReference type="ARBA" id="ARBA00022618"/>
    </source>
</evidence>
<comment type="subcellular location">
    <subcellularLocation>
        <location evidence="2">Chromosome</location>
        <location evidence="2">Centromere</location>
        <location evidence="2">Kinetochore</location>
    </subcellularLocation>
    <subcellularLocation>
        <location evidence="1">Nucleus</location>
    </subcellularLocation>
</comment>
<evidence type="ECO:0000256" key="3">
    <source>
        <dbReference type="ARBA" id="ARBA00022454"/>
    </source>
</evidence>
<feature type="compositionally biased region" description="Pro residues" evidence="10">
    <location>
        <begin position="1"/>
        <end position="16"/>
    </location>
</feature>
<keyword evidence="12" id="KW-1185">Reference proteome</keyword>
<keyword evidence="3" id="KW-0158">Chromosome</keyword>
<keyword evidence="9" id="KW-0137">Centromere</keyword>
<dbReference type="GO" id="GO:0051301">
    <property type="term" value="P:cell division"/>
    <property type="evidence" value="ECO:0007669"/>
    <property type="project" value="UniProtKB-KW"/>
</dbReference>
<dbReference type="GO" id="GO:0007059">
    <property type="term" value="P:chromosome segregation"/>
    <property type="evidence" value="ECO:0007669"/>
    <property type="project" value="TreeGrafter"/>
</dbReference>
<dbReference type="PANTHER" id="PTHR15459:SF3">
    <property type="entry name" value="POLYAMINE-MODULATED FACTOR 1"/>
    <property type="match status" value="1"/>
</dbReference>
<reference evidence="11 12" key="1">
    <citation type="submission" date="2015-10" db="EMBL/GenBank/DDBJ databases">
        <title>Full genome of DAOMC 229536 Phialocephala scopiformis, a fungal endophyte of spruce producing the potent anti-insectan compound rugulosin.</title>
        <authorList>
            <consortium name="DOE Joint Genome Institute"/>
            <person name="Walker A.K."/>
            <person name="Frasz S.L."/>
            <person name="Seifert K.A."/>
            <person name="Miller J.D."/>
            <person name="Mondo S.J."/>
            <person name="Labutti K."/>
            <person name="Lipzen A."/>
            <person name="Dockter R."/>
            <person name="Kennedy M."/>
            <person name="Grigoriev I.V."/>
            <person name="Spatafora J.W."/>
        </authorList>
    </citation>
    <scope>NUCLEOTIDE SEQUENCE [LARGE SCALE GENOMIC DNA]</scope>
    <source>
        <strain evidence="11 12">CBS 120377</strain>
    </source>
</reference>
<dbReference type="STRING" id="149040.A0A194XP01"/>
<protein>
    <submittedName>
        <fullName evidence="11">Uncharacterized protein</fullName>
    </submittedName>
</protein>
<dbReference type="PANTHER" id="PTHR15459">
    <property type="entry name" value="POLYAMINE-MODULATED FACTOR 1"/>
    <property type="match status" value="1"/>
</dbReference>
<feature type="region of interest" description="Disordered" evidence="10">
    <location>
        <begin position="1"/>
        <end position="23"/>
    </location>
</feature>
<keyword evidence="6" id="KW-0995">Kinetochore</keyword>
<dbReference type="OrthoDB" id="18453at2759"/>
<evidence type="ECO:0000313" key="12">
    <source>
        <dbReference type="Proteomes" id="UP000070700"/>
    </source>
</evidence>
<organism evidence="11 12">
    <name type="scientific">Mollisia scopiformis</name>
    <name type="common">Conifer needle endophyte fungus</name>
    <name type="synonym">Phialocephala scopiformis</name>
    <dbReference type="NCBI Taxonomy" id="149040"/>
    <lineage>
        <taxon>Eukaryota</taxon>
        <taxon>Fungi</taxon>
        <taxon>Dikarya</taxon>
        <taxon>Ascomycota</taxon>
        <taxon>Pezizomycotina</taxon>
        <taxon>Leotiomycetes</taxon>
        <taxon>Helotiales</taxon>
        <taxon>Mollisiaceae</taxon>
        <taxon>Mollisia</taxon>
    </lineage>
</organism>
<proteinExistence type="predicted"/>
<dbReference type="GO" id="GO:0005634">
    <property type="term" value="C:nucleus"/>
    <property type="evidence" value="ECO:0007669"/>
    <property type="project" value="UniProtKB-SubCell"/>
</dbReference>
<dbReference type="Pfam" id="PF03980">
    <property type="entry name" value="Nnf1"/>
    <property type="match status" value="1"/>
</dbReference>
<dbReference type="GO" id="GO:0000444">
    <property type="term" value="C:MIS12/MIND type complex"/>
    <property type="evidence" value="ECO:0007669"/>
    <property type="project" value="InterPro"/>
</dbReference>
<evidence type="ECO:0000256" key="8">
    <source>
        <dbReference type="ARBA" id="ARBA00023306"/>
    </source>
</evidence>
<evidence type="ECO:0000256" key="5">
    <source>
        <dbReference type="ARBA" id="ARBA00022776"/>
    </source>
</evidence>
<evidence type="ECO:0000256" key="2">
    <source>
        <dbReference type="ARBA" id="ARBA00004629"/>
    </source>
</evidence>
<dbReference type="EMBL" id="KQ947408">
    <property type="protein sequence ID" value="KUJ21462.1"/>
    <property type="molecule type" value="Genomic_DNA"/>
</dbReference>
<evidence type="ECO:0000256" key="7">
    <source>
        <dbReference type="ARBA" id="ARBA00023242"/>
    </source>
</evidence>
<accession>A0A194XP01</accession>
<dbReference type="InParanoid" id="A0A194XP01"/>
<dbReference type="AlphaFoldDB" id="A0A194XP01"/>
<dbReference type="GeneID" id="28821350"/>
<dbReference type="InterPro" id="IPR007128">
    <property type="entry name" value="PMF1/Nnf1"/>
</dbReference>
<name>A0A194XP01_MOLSC</name>
<dbReference type="KEGG" id="psco:LY89DRAFT_639458"/>